<dbReference type="GO" id="GO:0005829">
    <property type="term" value="C:cytosol"/>
    <property type="evidence" value="ECO:0007669"/>
    <property type="project" value="TreeGrafter"/>
</dbReference>
<dbReference type="SUPFAM" id="SSF51556">
    <property type="entry name" value="Metallo-dependent hydrolases"/>
    <property type="match status" value="1"/>
</dbReference>
<dbReference type="EMBL" id="JAAGOB010000003">
    <property type="protein sequence ID" value="NED94986.1"/>
    <property type="molecule type" value="Genomic_DNA"/>
</dbReference>
<dbReference type="GO" id="GO:0016812">
    <property type="term" value="F:hydrolase activity, acting on carbon-nitrogen (but not peptide) bonds, in cyclic amides"/>
    <property type="evidence" value="ECO:0007669"/>
    <property type="project" value="TreeGrafter"/>
</dbReference>
<dbReference type="InterPro" id="IPR011059">
    <property type="entry name" value="Metal-dep_hydrolase_composite"/>
</dbReference>
<dbReference type="Gene3D" id="3.30.1490.130">
    <property type="entry name" value="D-aminoacylase. Domain 3"/>
    <property type="match status" value="1"/>
</dbReference>
<dbReference type="InterPro" id="IPR032466">
    <property type="entry name" value="Metal_Hydrolase"/>
</dbReference>
<dbReference type="AlphaFoldDB" id="A0A6N9YIZ5"/>
<dbReference type="GO" id="GO:0016811">
    <property type="term" value="F:hydrolase activity, acting on carbon-nitrogen (but not peptide) bonds, in linear amides"/>
    <property type="evidence" value="ECO:0007669"/>
    <property type="project" value="InterPro"/>
</dbReference>
<dbReference type="PANTHER" id="PTHR11647:SF1">
    <property type="entry name" value="COLLAPSIN RESPONSE MEDIATOR PROTEIN"/>
    <property type="match status" value="1"/>
</dbReference>
<keyword evidence="3" id="KW-1185">Reference proteome</keyword>
<evidence type="ECO:0000259" key="1">
    <source>
        <dbReference type="Pfam" id="PF07969"/>
    </source>
</evidence>
<dbReference type="Gene3D" id="2.30.40.10">
    <property type="entry name" value="Urease, subunit C, domain 1"/>
    <property type="match status" value="1"/>
</dbReference>
<reference evidence="2 3" key="1">
    <citation type="submission" date="2020-02" db="EMBL/GenBank/DDBJ databases">
        <authorList>
            <person name="Li X.-J."/>
            <person name="Feng X.-M."/>
        </authorList>
    </citation>
    <scope>NUCLEOTIDE SEQUENCE [LARGE SCALE GENOMIC DNA]</scope>
    <source>
        <strain evidence="2 3">CGMCC 4.7225</strain>
    </source>
</reference>
<dbReference type="InterPro" id="IPR023100">
    <property type="entry name" value="D-aminoacylase_insert_dom_sf"/>
</dbReference>
<accession>A0A6N9YIZ5</accession>
<proteinExistence type="predicted"/>
<dbReference type="Pfam" id="PF07969">
    <property type="entry name" value="Amidohydro_3"/>
    <property type="match status" value="1"/>
</dbReference>
<dbReference type="Gene3D" id="3.20.20.140">
    <property type="entry name" value="Metal-dependent hydrolases"/>
    <property type="match status" value="1"/>
</dbReference>
<dbReference type="RefSeq" id="WP_163817326.1">
    <property type="nucleotide sequence ID" value="NZ_JAAGOB010000003.1"/>
</dbReference>
<dbReference type="InterPro" id="IPR050378">
    <property type="entry name" value="Metallo-dep_Hydrolases_sf"/>
</dbReference>
<protein>
    <submittedName>
        <fullName evidence="2">Amidohydrolase family protein</fullName>
    </submittedName>
</protein>
<organism evidence="2 3">
    <name type="scientific">Phytoactinopolyspora alkaliphila</name>
    <dbReference type="NCBI Taxonomy" id="1783498"/>
    <lineage>
        <taxon>Bacteria</taxon>
        <taxon>Bacillati</taxon>
        <taxon>Actinomycetota</taxon>
        <taxon>Actinomycetes</taxon>
        <taxon>Jiangellales</taxon>
        <taxon>Jiangellaceae</taxon>
        <taxon>Phytoactinopolyspora</taxon>
    </lineage>
</organism>
<feature type="domain" description="Amidohydrolase 3" evidence="1">
    <location>
        <begin position="49"/>
        <end position="519"/>
    </location>
</feature>
<evidence type="ECO:0000313" key="3">
    <source>
        <dbReference type="Proteomes" id="UP000469185"/>
    </source>
</evidence>
<evidence type="ECO:0000313" key="2">
    <source>
        <dbReference type="EMBL" id="NED94986.1"/>
    </source>
</evidence>
<keyword evidence="2" id="KW-0378">Hydrolase</keyword>
<dbReference type="Proteomes" id="UP000469185">
    <property type="component" value="Unassembled WGS sequence"/>
</dbReference>
<name>A0A6N9YIZ5_9ACTN</name>
<dbReference type="InterPro" id="IPR013108">
    <property type="entry name" value="Amidohydro_3"/>
</dbReference>
<comment type="caution">
    <text evidence="2">The sequence shown here is derived from an EMBL/GenBank/DDBJ whole genome shotgun (WGS) entry which is preliminary data.</text>
</comment>
<dbReference type="PANTHER" id="PTHR11647">
    <property type="entry name" value="HYDRANTOINASE/DIHYDROPYRIMIDINASE FAMILY MEMBER"/>
    <property type="match status" value="1"/>
</dbReference>
<dbReference type="SUPFAM" id="SSF51338">
    <property type="entry name" value="Composite domain of metallo-dependent hydrolases"/>
    <property type="match status" value="1"/>
</dbReference>
<sequence>MAMKVDLVIRGGTVVDGSGSSPVQADVLVGAGRVVAIEPAGGGPVPDARVLDATSLAVAPGFIDIHTHSDVSVLLDGRAQSKVAQGVTTEVVGNCGFSPYPLDRSQLGAHRDLLAGIGDDPMELTWSDVDGYAVEVRSRGSSVNIVPLVGHGQLRIAANGLAEKASAGVIDTMRALLADLLQQGAFGMSTGLTYVPSRYASTGELEALCAVLADADALYATHARGGGPSAIQEAVELGRACGVRVQYSHIAINEPDDWGRAGVLLGLFDDARRGGVDIACDVYPYDASASALTQYLPPWVLEGGVEAMRARLADASTMRRAERDLAAGWGEHARVPWYWDRVVISRTAEGPVASGRAPAEGATIEKAAAGAGLTPERYVLELCRAGGNRVQVVLFYRTEADMREFLRHPSTVIGSDGSALPFEQHGRKPHPRAFGAHARVLGRYCRQTGDLDLATAVHRMSGAVADRLGLTDRGRLSRGAAADIVVFDPRTVADQATFTDPGRPPSGIVHVVVNGELVVHAGVQTPARPGRVLRSR</sequence>
<gene>
    <name evidence="2" type="ORF">G1H11_06635</name>
</gene>